<proteinExistence type="predicted"/>
<dbReference type="KEGG" id="fas:105272487"/>
<keyword evidence="1" id="KW-0472">Membrane</keyword>
<accession>A0A9R1UA01</accession>
<dbReference type="RefSeq" id="XP_011312942.1">
    <property type="nucleotide sequence ID" value="XM_011314640.1"/>
</dbReference>
<gene>
    <name evidence="3" type="primary">LOC105272487</name>
</gene>
<keyword evidence="1" id="KW-1133">Transmembrane helix</keyword>
<evidence type="ECO:0000313" key="2">
    <source>
        <dbReference type="Proteomes" id="UP000694866"/>
    </source>
</evidence>
<protein>
    <submittedName>
        <fullName evidence="3">Uncharacterized protein</fullName>
    </submittedName>
</protein>
<keyword evidence="1" id="KW-0812">Transmembrane</keyword>
<dbReference type="GeneID" id="105272487"/>
<feature type="transmembrane region" description="Helical" evidence="1">
    <location>
        <begin position="33"/>
        <end position="50"/>
    </location>
</feature>
<keyword evidence="2" id="KW-1185">Reference proteome</keyword>
<organism evidence="2 3">
    <name type="scientific">Fopius arisanus</name>
    <dbReference type="NCBI Taxonomy" id="64838"/>
    <lineage>
        <taxon>Eukaryota</taxon>
        <taxon>Metazoa</taxon>
        <taxon>Ecdysozoa</taxon>
        <taxon>Arthropoda</taxon>
        <taxon>Hexapoda</taxon>
        <taxon>Insecta</taxon>
        <taxon>Pterygota</taxon>
        <taxon>Neoptera</taxon>
        <taxon>Endopterygota</taxon>
        <taxon>Hymenoptera</taxon>
        <taxon>Apocrita</taxon>
        <taxon>Ichneumonoidea</taxon>
        <taxon>Braconidae</taxon>
        <taxon>Opiinae</taxon>
        <taxon>Fopius</taxon>
    </lineage>
</organism>
<evidence type="ECO:0000256" key="1">
    <source>
        <dbReference type="SAM" id="Phobius"/>
    </source>
</evidence>
<name>A0A9R1UA01_9HYME</name>
<evidence type="ECO:0000313" key="3">
    <source>
        <dbReference type="RefSeq" id="XP_011312942.1"/>
    </source>
</evidence>
<dbReference type="OrthoDB" id="7696577at2759"/>
<feature type="transmembrane region" description="Helical" evidence="1">
    <location>
        <begin position="62"/>
        <end position="85"/>
    </location>
</feature>
<sequence>MENILDSAYYRLTKRGLQCIGHWPFQPKREKRYLRCLTFIITISLLIPKIIKCVESWGDADIIIECIPIISCYALALIKFFNWIIMEDRLKQLLTTVERDWRSLTSQRDIETLHHYSEQGRKYNLAYTSTDQNII</sequence>
<dbReference type="Proteomes" id="UP000694866">
    <property type="component" value="Unplaced"/>
</dbReference>
<reference evidence="3" key="1">
    <citation type="submission" date="2025-08" db="UniProtKB">
        <authorList>
            <consortium name="RefSeq"/>
        </authorList>
    </citation>
    <scope>IDENTIFICATION</scope>
    <source>
        <strain evidence="3">USDA-PBARC FA_bdor</strain>
        <tissue evidence="3">Whole organism</tissue>
    </source>
</reference>
<dbReference type="AlphaFoldDB" id="A0A9R1UA01"/>